<sequence length="96" mass="11206">MEIKSCESAIIVEYIDEVWFNASSLLPPNAYDRANARFWVACLDDKWFKSIFNILLAEDEEAKKLHFVEMEEVLERMEEVFNKCNEGKAYFGGDTI</sequence>
<dbReference type="PANTHER" id="PTHR11260">
    <property type="entry name" value="GLUTATHIONE S-TRANSFERASE, GST, SUPERFAMILY, GST DOMAIN CONTAINING"/>
    <property type="match status" value="1"/>
</dbReference>
<comment type="catalytic activity">
    <reaction evidence="1">
        <text>RX + glutathione = an S-substituted glutathione + a halide anion + H(+)</text>
        <dbReference type="Rhea" id="RHEA:16437"/>
        <dbReference type="ChEBI" id="CHEBI:15378"/>
        <dbReference type="ChEBI" id="CHEBI:16042"/>
        <dbReference type="ChEBI" id="CHEBI:17792"/>
        <dbReference type="ChEBI" id="CHEBI:57925"/>
        <dbReference type="ChEBI" id="CHEBI:90779"/>
        <dbReference type="EC" id="2.5.1.18"/>
    </reaction>
</comment>
<evidence type="ECO:0000313" key="4">
    <source>
        <dbReference type="EnsemblPlants" id="KRH74741"/>
    </source>
</evidence>
<feature type="domain" description="GST C-terminal" evidence="2">
    <location>
        <begin position="29"/>
        <end position="96"/>
    </location>
</feature>
<evidence type="ECO:0000313" key="5">
    <source>
        <dbReference type="Proteomes" id="UP000008827"/>
    </source>
</evidence>
<dbReference type="InterPro" id="IPR045073">
    <property type="entry name" value="Omega/Tau-like"/>
</dbReference>
<dbReference type="OMA" id="CNEGKAY"/>
<dbReference type="OrthoDB" id="4951845at2759"/>
<dbReference type="Gene3D" id="1.20.1050.10">
    <property type="match status" value="1"/>
</dbReference>
<dbReference type="PROSITE" id="PS50405">
    <property type="entry name" value="GST_CTER"/>
    <property type="match status" value="1"/>
</dbReference>
<reference evidence="3 4" key="1">
    <citation type="journal article" date="2010" name="Nature">
        <title>Genome sequence of the palaeopolyploid soybean.</title>
        <authorList>
            <person name="Schmutz J."/>
            <person name="Cannon S.B."/>
            <person name="Schlueter J."/>
            <person name="Ma J."/>
            <person name="Mitros T."/>
            <person name="Nelson W."/>
            <person name="Hyten D.L."/>
            <person name="Song Q."/>
            <person name="Thelen J.J."/>
            <person name="Cheng J."/>
            <person name="Xu D."/>
            <person name="Hellsten U."/>
            <person name="May G.D."/>
            <person name="Yu Y."/>
            <person name="Sakurai T."/>
            <person name="Umezawa T."/>
            <person name="Bhattacharyya M.K."/>
            <person name="Sandhu D."/>
            <person name="Valliyodan B."/>
            <person name="Lindquist E."/>
            <person name="Peto M."/>
            <person name="Grant D."/>
            <person name="Shu S."/>
            <person name="Goodstein D."/>
            <person name="Barry K."/>
            <person name="Futrell-Griggs M."/>
            <person name="Abernathy B."/>
            <person name="Du J."/>
            <person name="Tian Z."/>
            <person name="Zhu L."/>
            <person name="Gill N."/>
            <person name="Joshi T."/>
            <person name="Libault M."/>
            <person name="Sethuraman A."/>
            <person name="Zhang X.-C."/>
            <person name="Shinozaki K."/>
            <person name="Nguyen H.T."/>
            <person name="Wing R.A."/>
            <person name="Cregan P."/>
            <person name="Specht J."/>
            <person name="Grimwood J."/>
            <person name="Rokhsar D."/>
            <person name="Stacey G."/>
            <person name="Shoemaker R.C."/>
            <person name="Jackson S.A."/>
        </authorList>
    </citation>
    <scope>NUCLEOTIDE SEQUENCE [LARGE SCALE GENOMIC DNA]</scope>
    <source>
        <strain evidence="4">cv. Williams 82</strain>
        <tissue evidence="3">Callus</tissue>
    </source>
</reference>
<evidence type="ECO:0000256" key="1">
    <source>
        <dbReference type="RuleBase" id="RU369102"/>
    </source>
</evidence>
<comment type="subcellular location">
    <subcellularLocation>
        <location evidence="1">Cytoplasm</location>
        <location evidence="1">Cytosol</location>
    </subcellularLocation>
</comment>
<dbReference type="SMR" id="A0A0R0LDR3"/>
<dbReference type="InterPro" id="IPR010987">
    <property type="entry name" value="Glutathione-S-Trfase_C-like"/>
</dbReference>
<proteinExistence type="inferred from homology"/>
<dbReference type="GO" id="GO:0005737">
    <property type="term" value="C:cytoplasm"/>
    <property type="evidence" value="ECO:0000318"/>
    <property type="project" value="GO_Central"/>
</dbReference>
<keyword evidence="1" id="KW-0963">Cytoplasm</keyword>
<protein>
    <recommendedName>
        <fullName evidence="1">Glutathione S-transferase</fullName>
        <ecNumber evidence="1">2.5.1.18</ecNumber>
    </recommendedName>
</protein>
<dbReference type="EMBL" id="CM000834">
    <property type="protein sequence ID" value="KRH74741.1"/>
    <property type="molecule type" value="Genomic_DNA"/>
</dbReference>
<dbReference type="GO" id="GO:0006749">
    <property type="term" value="P:glutathione metabolic process"/>
    <property type="evidence" value="ECO:0000318"/>
    <property type="project" value="GO_Central"/>
</dbReference>
<dbReference type="AlphaFoldDB" id="A0A0R0LDR3"/>
<dbReference type="EnsemblPlants" id="KRH74741">
    <property type="protein sequence ID" value="KRH74741"/>
    <property type="gene ID" value="GLYMA_01G040100"/>
</dbReference>
<dbReference type="InterPro" id="IPR036282">
    <property type="entry name" value="Glutathione-S-Trfase_C_sf"/>
</dbReference>
<dbReference type="SUPFAM" id="SSF47616">
    <property type="entry name" value="GST C-terminal domain-like"/>
    <property type="match status" value="1"/>
</dbReference>
<name>A0A0R0LDR3_SOYBN</name>
<dbReference type="PANTHER" id="PTHR11260:SF779">
    <property type="entry name" value="GLUTATHIONE TRANSFERASE"/>
    <property type="match status" value="1"/>
</dbReference>
<dbReference type="InParanoid" id="A0A0R0LDR3"/>
<comment type="similarity">
    <text evidence="1">Belongs to the GST superfamily.</text>
</comment>
<comment type="function">
    <text evidence="1">Is involved in the conjugation of reduced glutathione to a wide number of exogenous and endogenous hydrophobic electrophiles.</text>
</comment>
<reference evidence="4" key="2">
    <citation type="submission" date="2018-02" db="UniProtKB">
        <authorList>
            <consortium name="EnsemblPlants"/>
        </authorList>
    </citation>
    <scope>IDENTIFICATION</scope>
    <source>
        <strain evidence="4">Williams 82</strain>
    </source>
</reference>
<evidence type="ECO:0000313" key="3">
    <source>
        <dbReference type="EMBL" id="KRH74741.1"/>
    </source>
</evidence>
<gene>
    <name evidence="3" type="ORF">GLYMA_01G040100</name>
</gene>
<dbReference type="GO" id="GO:0005829">
    <property type="term" value="C:cytosol"/>
    <property type="evidence" value="ECO:0007669"/>
    <property type="project" value="UniProtKB-SubCell"/>
</dbReference>
<dbReference type="GO" id="GO:0004364">
    <property type="term" value="F:glutathione transferase activity"/>
    <property type="evidence" value="ECO:0000318"/>
    <property type="project" value="GO_Central"/>
</dbReference>
<reference evidence="3" key="3">
    <citation type="submission" date="2018-07" db="EMBL/GenBank/DDBJ databases">
        <title>WGS assembly of Glycine max.</title>
        <authorList>
            <person name="Schmutz J."/>
            <person name="Cannon S."/>
            <person name="Schlueter J."/>
            <person name="Ma J."/>
            <person name="Mitros T."/>
            <person name="Nelson W."/>
            <person name="Hyten D."/>
            <person name="Song Q."/>
            <person name="Thelen J."/>
            <person name="Cheng J."/>
            <person name="Xu D."/>
            <person name="Hellsten U."/>
            <person name="May G."/>
            <person name="Yu Y."/>
            <person name="Sakurai T."/>
            <person name="Umezawa T."/>
            <person name="Bhattacharyya M."/>
            <person name="Sandhu D."/>
            <person name="Valliyodan B."/>
            <person name="Lindquist E."/>
            <person name="Peto M."/>
            <person name="Grant D."/>
            <person name="Shu S."/>
            <person name="Goodstein D."/>
            <person name="Barry K."/>
            <person name="Futrell-Griggs M."/>
            <person name="Abernathy B."/>
            <person name="Du J."/>
            <person name="Tian Z."/>
            <person name="Zhu L."/>
            <person name="Gill N."/>
            <person name="Joshi T."/>
            <person name="Libault M."/>
            <person name="Sethuraman A."/>
            <person name="Zhang X."/>
            <person name="Shinozaki K."/>
            <person name="Nguyen H."/>
            <person name="Wing R."/>
            <person name="Cregan P."/>
            <person name="Specht J."/>
            <person name="Grimwood J."/>
            <person name="Rokhsar D."/>
            <person name="Stacey G."/>
            <person name="Shoemaker R."/>
            <person name="Jackson S."/>
        </authorList>
    </citation>
    <scope>NUCLEOTIDE SEQUENCE</scope>
    <source>
        <tissue evidence="3">Callus</tissue>
    </source>
</reference>
<organism evidence="3">
    <name type="scientific">Glycine max</name>
    <name type="common">Soybean</name>
    <name type="synonym">Glycine hispida</name>
    <dbReference type="NCBI Taxonomy" id="3847"/>
    <lineage>
        <taxon>Eukaryota</taxon>
        <taxon>Viridiplantae</taxon>
        <taxon>Streptophyta</taxon>
        <taxon>Embryophyta</taxon>
        <taxon>Tracheophyta</taxon>
        <taxon>Spermatophyta</taxon>
        <taxon>Magnoliopsida</taxon>
        <taxon>eudicotyledons</taxon>
        <taxon>Gunneridae</taxon>
        <taxon>Pentapetalae</taxon>
        <taxon>rosids</taxon>
        <taxon>fabids</taxon>
        <taxon>Fabales</taxon>
        <taxon>Fabaceae</taxon>
        <taxon>Papilionoideae</taxon>
        <taxon>50 kb inversion clade</taxon>
        <taxon>NPAAA clade</taxon>
        <taxon>indigoferoid/millettioid clade</taxon>
        <taxon>Phaseoleae</taxon>
        <taxon>Glycine</taxon>
        <taxon>Glycine subgen. Soja</taxon>
    </lineage>
</organism>
<dbReference type="PaxDb" id="3847-GLYMA01G04700.2"/>
<accession>A0A0R0LDR3</accession>
<keyword evidence="5" id="KW-1185">Reference proteome</keyword>
<keyword evidence="1" id="KW-0808">Transferase</keyword>
<dbReference type="EC" id="2.5.1.18" evidence="1"/>
<dbReference type="Gene3D" id="3.40.30.10">
    <property type="entry name" value="Glutaredoxin"/>
    <property type="match status" value="1"/>
</dbReference>
<dbReference type="Gramene" id="KRH74741">
    <property type="protein sequence ID" value="KRH74741"/>
    <property type="gene ID" value="GLYMA_01G040100"/>
</dbReference>
<evidence type="ECO:0000259" key="2">
    <source>
        <dbReference type="PROSITE" id="PS50405"/>
    </source>
</evidence>
<dbReference type="Proteomes" id="UP000008827">
    <property type="component" value="Chromosome 1"/>
</dbReference>